<feature type="transmembrane region" description="Helical" evidence="1">
    <location>
        <begin position="185"/>
        <end position="209"/>
    </location>
</feature>
<gene>
    <name evidence="2" type="ORF">SAMN05444008_110194</name>
</gene>
<proteinExistence type="predicted"/>
<dbReference type="OrthoDB" id="6286374at2"/>
<dbReference type="STRING" id="1302690.BUE76_20505"/>
<feature type="transmembrane region" description="Helical" evidence="1">
    <location>
        <begin position="288"/>
        <end position="310"/>
    </location>
</feature>
<feature type="transmembrane region" description="Helical" evidence="1">
    <location>
        <begin position="6"/>
        <end position="31"/>
    </location>
</feature>
<evidence type="ECO:0000256" key="1">
    <source>
        <dbReference type="SAM" id="Phobius"/>
    </source>
</evidence>
<dbReference type="Proteomes" id="UP000184368">
    <property type="component" value="Unassembled WGS sequence"/>
</dbReference>
<reference evidence="2 3" key="1">
    <citation type="submission" date="2016-11" db="EMBL/GenBank/DDBJ databases">
        <authorList>
            <person name="Jaros S."/>
            <person name="Januszkiewicz K."/>
            <person name="Wedrychowicz H."/>
        </authorList>
    </citation>
    <scope>NUCLEOTIDE SEQUENCE [LARGE SCALE GENOMIC DNA]</scope>
    <source>
        <strain evidence="2 3">DSM 26897</strain>
    </source>
</reference>
<dbReference type="EMBL" id="FQUO01000010">
    <property type="protein sequence ID" value="SHF65262.1"/>
    <property type="molecule type" value="Genomic_DNA"/>
</dbReference>
<evidence type="ECO:0000313" key="3">
    <source>
        <dbReference type="Proteomes" id="UP000184368"/>
    </source>
</evidence>
<keyword evidence="1" id="KW-1133">Transmembrane helix</keyword>
<keyword evidence="1" id="KW-0472">Membrane</keyword>
<sequence>MSGFPIVDLVIGMIFLYFLLSIICSSMVEIIQTFLQVRGKILGQWLTRIFDQPVPGYGNKVLGEVLMDHCATIGLSPKGASPNYMDARNFSAALVEKLTYNPANPHQIAVDMVSLKATLTQSTLLSPEIKRTLLGFAAETEANYNLMATKTTNEMELFRSKLELWYDSTMDRLAGTLKRKYSQPFTGIVVALVVICMNADSISIAKYLYNNPTAREELVAQANQVVAHPQRIKDPIQTAAITGPSIKTPDELQATTDSLIREIRTARTMLAANLPLGWDHDQTQGGMWFTKIIGLLATMLAAFMGAPFWFDVLNKIANIRGTGPKPGSTATGDFNKPS</sequence>
<name>A0A1M5DF05_9BACT</name>
<protein>
    <submittedName>
        <fullName evidence="2">Uncharacterized protein</fullName>
    </submittedName>
</protein>
<dbReference type="RefSeq" id="WP_073044392.1">
    <property type="nucleotide sequence ID" value="NZ_FQUO01000010.1"/>
</dbReference>
<organism evidence="2 3">
    <name type="scientific">Cnuella takakiae</name>
    <dbReference type="NCBI Taxonomy" id="1302690"/>
    <lineage>
        <taxon>Bacteria</taxon>
        <taxon>Pseudomonadati</taxon>
        <taxon>Bacteroidota</taxon>
        <taxon>Chitinophagia</taxon>
        <taxon>Chitinophagales</taxon>
        <taxon>Chitinophagaceae</taxon>
        <taxon>Cnuella</taxon>
    </lineage>
</organism>
<keyword evidence="3" id="KW-1185">Reference proteome</keyword>
<dbReference type="AlphaFoldDB" id="A0A1M5DF05"/>
<evidence type="ECO:0000313" key="2">
    <source>
        <dbReference type="EMBL" id="SHF65262.1"/>
    </source>
</evidence>
<keyword evidence="1" id="KW-0812">Transmembrane</keyword>
<accession>A0A1M5DF05</accession>